<dbReference type="EMBL" id="SAYE01000013">
    <property type="protein sequence ID" value="TXJ50354.1"/>
    <property type="molecule type" value="Genomic_DNA"/>
</dbReference>
<dbReference type="Proteomes" id="UP000324707">
    <property type="component" value="Unassembled WGS sequence"/>
</dbReference>
<dbReference type="InterPro" id="IPR038726">
    <property type="entry name" value="PDDEXK_AddAB-type"/>
</dbReference>
<sequence length="279" mass="34085">MDAKKLQRFSEYSIGTYLLCPKKYRYIYIEKLYTKQKRKINKYFIFGNVIHLACREFYQKRAEERTIENLYNIFREGWRRSGIRPFFKTREEEKELGEKGLYMLSNFYNSFGQKVPYLIEHYMENIFKDYVFFGRVDRIDLSADGTLQIVDYKTNKYYDVGEDNEDRERKTVQLKFYANLLNSLKPNVTSASYYHFEDDKFDTIEFNQKSIKYYGEWFDEIVNDIRYDKTFERKLGKHCDFCDFYKLCYNTENNSDNLIAYYEEPKEKIDNENSEELFK</sequence>
<feature type="domain" description="PD-(D/E)XK endonuclease-like" evidence="1">
    <location>
        <begin position="9"/>
        <end position="248"/>
    </location>
</feature>
<dbReference type="Pfam" id="PF12705">
    <property type="entry name" value="PDDEXK_1"/>
    <property type="match status" value="1"/>
</dbReference>
<reference evidence="4 5" key="1">
    <citation type="journal article" date="1992" name="Lakartidningen">
        <title>[Penicillin V and not amoxicillin is the first choice preparation in acute otitis].</title>
        <authorList>
            <person name="Kamme C."/>
            <person name="Lundgren K."/>
            <person name="Prellner K."/>
        </authorList>
    </citation>
    <scope>NUCLEOTIDE SEQUENCE [LARGE SCALE GENOMIC DNA]</scope>
    <source>
        <strain evidence="3 4">PC3939II</strain>
        <strain evidence="2 5">PC5538III-lc</strain>
    </source>
</reference>
<dbReference type="RefSeq" id="WP_147718072.1">
    <property type="nucleotide sequence ID" value="NZ_SAXX01000022.1"/>
</dbReference>
<evidence type="ECO:0000313" key="3">
    <source>
        <dbReference type="EMBL" id="TXJ50354.1"/>
    </source>
</evidence>
<name>A0A5C8DZH3_9SPIR</name>
<evidence type="ECO:0000313" key="4">
    <source>
        <dbReference type="Proteomes" id="UP000322307"/>
    </source>
</evidence>
<gene>
    <name evidence="2" type="ORF">EPJ69_09015</name>
    <name evidence="3" type="ORF">EPJ84_06380</name>
</gene>
<protein>
    <submittedName>
        <fullName evidence="2">PD-(D/E)XK nuclease family protein</fullName>
    </submittedName>
</protein>
<accession>A0A5C8DZH3</accession>
<evidence type="ECO:0000313" key="5">
    <source>
        <dbReference type="Proteomes" id="UP000324707"/>
    </source>
</evidence>
<comment type="caution">
    <text evidence="2">The sequence shown here is derived from an EMBL/GenBank/DDBJ whole genome shotgun (WGS) entry which is preliminary data.</text>
</comment>
<dbReference type="Proteomes" id="UP000322307">
    <property type="component" value="Unassembled WGS sequence"/>
</dbReference>
<reference evidence="2" key="2">
    <citation type="submission" date="2019-01" db="EMBL/GenBank/DDBJ databases">
        <authorList>
            <person name="Thorell K."/>
        </authorList>
    </citation>
    <scope>NUCLEOTIDE SEQUENCE</scope>
    <source>
        <strain evidence="3">PC3939II</strain>
        <strain evidence="2">PC5538III-lc</strain>
    </source>
</reference>
<evidence type="ECO:0000259" key="1">
    <source>
        <dbReference type="Pfam" id="PF12705"/>
    </source>
</evidence>
<dbReference type="EMBL" id="SAXX01000022">
    <property type="protein sequence ID" value="TXJ30969.1"/>
    <property type="molecule type" value="Genomic_DNA"/>
</dbReference>
<proteinExistence type="predicted"/>
<organism evidence="2 5">
    <name type="scientific">Brachyspira aalborgi</name>
    <dbReference type="NCBI Taxonomy" id="29522"/>
    <lineage>
        <taxon>Bacteria</taxon>
        <taxon>Pseudomonadati</taxon>
        <taxon>Spirochaetota</taxon>
        <taxon>Spirochaetia</taxon>
        <taxon>Brachyspirales</taxon>
        <taxon>Brachyspiraceae</taxon>
        <taxon>Brachyspira</taxon>
    </lineage>
</organism>
<dbReference type="AlphaFoldDB" id="A0A5C8DZH3"/>
<evidence type="ECO:0000313" key="2">
    <source>
        <dbReference type="EMBL" id="TXJ30969.1"/>
    </source>
</evidence>
<dbReference type="InterPro" id="IPR011604">
    <property type="entry name" value="PDDEXK-like_dom_sf"/>
</dbReference>
<dbReference type="Gene3D" id="3.90.320.10">
    <property type="match status" value="1"/>
</dbReference>